<name>A0A1W6YX81_9BORD</name>
<sequence length="549" mass="57834">MGEPPGQDESRPGGENPRSRDSAVARHRAAPAAGCAAPIAFPCRTQLFRAGCRRRTMARARGIGGHRIASDRRLSRFANRALGDTAMSASENLDTAPCAGNEGMPVAAGTAGEGRPASVAEILPAIDAPLPGPPEFLPGHPVNPLVGAAYPLLEIGGLLRTARCEPMPLEALRGRLIAMVREFVDACVHLDTETVAAARYCLCTFLDEAVAAAPWGGEAWSTRSLLVIFHGEASGGERFFTILHKLSQNPAAHIDALELLHIMLALGMQGRYRLSPDGSATLLQVRQKLRALIRQVRGAPEASLSPHWRGEKPYKRRRWPARPLAWLCLGCACLAAAMYGLAAERLRQQALAAARARQAVQAKAPVAPLRAAVAAQPARPADTLPAVTPAPVVPATRQSGAAGMAASLAHTLAGDIAAGRVQVESRPDRVILTVGTDTLFASGSSRIAPAYLPLVRRIGDALRTVRGRVLVIGHTDNRPPAPGAPSNWALSLARAGNVLDVLREQTGEPERFLAQGKGDTEPVASNDTPAGQARNRRVVIVVLAPGAAA</sequence>
<protein>
    <recommendedName>
        <fullName evidence="3">OmpA-like domain-containing protein</fullName>
    </recommendedName>
</protein>
<keyword evidence="1" id="KW-0472">Membrane</keyword>
<dbReference type="CDD" id="cd07185">
    <property type="entry name" value="OmpA_C-like"/>
    <property type="match status" value="1"/>
</dbReference>
<dbReference type="PANTHER" id="PTHR30329">
    <property type="entry name" value="STATOR ELEMENT OF FLAGELLAR MOTOR COMPLEX"/>
    <property type="match status" value="1"/>
</dbReference>
<dbReference type="Gene3D" id="1.25.40.590">
    <property type="entry name" value="Type IV / VI secretion system, DotU"/>
    <property type="match status" value="1"/>
</dbReference>
<dbReference type="NCBIfam" id="TIGR03349">
    <property type="entry name" value="IV_VI_DotU"/>
    <property type="match status" value="1"/>
</dbReference>
<keyword evidence="5" id="KW-1185">Reference proteome</keyword>
<dbReference type="Proteomes" id="UP000194139">
    <property type="component" value="Chromosome"/>
</dbReference>
<dbReference type="EMBL" id="CP021109">
    <property type="protein sequence ID" value="ARP85574.1"/>
    <property type="molecule type" value="Genomic_DNA"/>
</dbReference>
<evidence type="ECO:0000313" key="5">
    <source>
        <dbReference type="Proteomes" id="UP000194139"/>
    </source>
</evidence>
<gene>
    <name evidence="4" type="ORF">CAL13_04595</name>
</gene>
<dbReference type="GO" id="GO:0016020">
    <property type="term" value="C:membrane"/>
    <property type="evidence" value="ECO:0007669"/>
    <property type="project" value="UniProtKB-UniRule"/>
</dbReference>
<dbReference type="NCBIfam" id="NF038228">
    <property type="entry name" value="IcmH_DotU_IVB"/>
    <property type="match status" value="1"/>
</dbReference>
<dbReference type="InterPro" id="IPR006665">
    <property type="entry name" value="OmpA-like"/>
</dbReference>
<dbReference type="InterPro" id="IPR038522">
    <property type="entry name" value="T4/T6SS_DotU_sf"/>
</dbReference>
<reference evidence="4 5" key="1">
    <citation type="submission" date="2017-05" db="EMBL/GenBank/DDBJ databases">
        <title>Complete and WGS of Bordetella genogroups.</title>
        <authorList>
            <person name="Spilker T."/>
            <person name="LiPuma J."/>
        </authorList>
    </citation>
    <scope>NUCLEOTIDE SEQUENCE [LARGE SCALE GENOMIC DNA]</scope>
    <source>
        <strain evidence="4 5">AU17164</strain>
    </source>
</reference>
<proteinExistence type="predicted"/>
<feature type="region of interest" description="Disordered" evidence="2">
    <location>
        <begin position="512"/>
        <end position="531"/>
    </location>
</feature>
<dbReference type="AlphaFoldDB" id="A0A1W6YX81"/>
<evidence type="ECO:0000259" key="3">
    <source>
        <dbReference type="PROSITE" id="PS51123"/>
    </source>
</evidence>
<dbReference type="PROSITE" id="PS51123">
    <property type="entry name" value="OMPA_2"/>
    <property type="match status" value="1"/>
</dbReference>
<dbReference type="InterPro" id="IPR050330">
    <property type="entry name" value="Bact_OuterMem_StrucFunc"/>
</dbReference>
<feature type="compositionally biased region" description="Basic and acidic residues" evidence="2">
    <location>
        <begin position="8"/>
        <end position="24"/>
    </location>
</feature>
<evidence type="ECO:0000313" key="4">
    <source>
        <dbReference type="EMBL" id="ARP85574.1"/>
    </source>
</evidence>
<feature type="region of interest" description="Disordered" evidence="2">
    <location>
        <begin position="1"/>
        <end position="27"/>
    </location>
</feature>
<dbReference type="Gene3D" id="3.30.1330.60">
    <property type="entry name" value="OmpA-like domain"/>
    <property type="match status" value="1"/>
</dbReference>
<dbReference type="SUPFAM" id="SSF103088">
    <property type="entry name" value="OmpA-like"/>
    <property type="match status" value="1"/>
</dbReference>
<evidence type="ECO:0000256" key="2">
    <source>
        <dbReference type="SAM" id="MobiDB-lite"/>
    </source>
</evidence>
<organism evidence="4 5">
    <name type="scientific">Bordetella genomosp. 9</name>
    <dbReference type="NCBI Taxonomy" id="1416803"/>
    <lineage>
        <taxon>Bacteria</taxon>
        <taxon>Pseudomonadati</taxon>
        <taxon>Pseudomonadota</taxon>
        <taxon>Betaproteobacteria</taxon>
        <taxon>Burkholderiales</taxon>
        <taxon>Alcaligenaceae</taxon>
        <taxon>Bordetella</taxon>
    </lineage>
</organism>
<evidence type="ECO:0000256" key="1">
    <source>
        <dbReference type="PROSITE-ProRule" id="PRU00473"/>
    </source>
</evidence>
<accession>A0A1W6YX81</accession>
<dbReference type="PANTHER" id="PTHR30329:SF19">
    <property type="entry name" value="OUTER MEMBRANE PROTEIN, OMPA FAMILY"/>
    <property type="match status" value="1"/>
</dbReference>
<dbReference type="Pfam" id="PF09850">
    <property type="entry name" value="DotU"/>
    <property type="match status" value="1"/>
</dbReference>
<feature type="domain" description="OmpA-like" evidence="3">
    <location>
        <begin position="427"/>
        <end position="546"/>
    </location>
</feature>
<dbReference type="InterPro" id="IPR017732">
    <property type="entry name" value="T4/T6SS_DotU"/>
</dbReference>
<dbReference type="InterPro" id="IPR036737">
    <property type="entry name" value="OmpA-like_sf"/>
</dbReference>
<dbReference type="Pfam" id="PF00691">
    <property type="entry name" value="OmpA"/>
    <property type="match status" value="1"/>
</dbReference>